<feature type="region of interest" description="Disordered" evidence="4">
    <location>
        <begin position="1"/>
        <end position="67"/>
    </location>
</feature>
<dbReference type="AlphaFoldDB" id="A0A0D2X0S3"/>
<evidence type="ECO:0000313" key="6">
    <source>
        <dbReference type="EMBL" id="KJE89559.1"/>
    </source>
</evidence>
<dbReference type="STRING" id="595528.A0A0D2X0S3"/>
<sequence length="1036" mass="110761">MAARAASARTSEDSSRSRDFLASGSSQPSVRPSIDSGSTSTSTSSGGAGGRGSVAEPAMSESDLRLERRSKRGLLKMYYGVEEGGDASGGANAAAAPDTRSAPAAGSSSSSTGNGSASGAVRSGAGAGAGAGAAASASASAEPQRPPRRTARPDRPDPAANGAGAVGAGAGAGAGAVPPPLSSALHPREPLNIDGDSFDPKEYFHKILQEQSLPQLMNRDTAMIKELQTLDTDMQTLVYENYNKFISATDTIREMKSKVESMEDEMAKLAQNMSSITTASAEIHGSLGKKHEQIAKLTNVHLLLKKLQFLFELPARLKKCMELNAYGPAVQYYVKASGVLEQYKEMPSFRGIHADCQAIMTNVATKLHQRLNDKHTTPSLAIETIELLLDLGEPTGDLCDLYIAKSREALNADLARIASHVPPPPPAAAAPVQPSQQKGASTTATAAAATAAPVASPPPPSTSALPIPSPSWSAEFESATFVETLVVPFVRTLSEAIANFRTLFLSSDQNRRRKAIPQEREVLHRKLNEHSTDIFRQFIELVERRLGFEVTASNGVLLVQALDKIFAELMRLERSFSELHPRKIAAAIVRKTISARVAHCNRTLQGFLSSSLASLATAVADAAGRKAAAAAAAVAAPTLAAPTPTAVSESTSANSVPDAVSSNTASSAPSPTPASPTPAILTAAHLELRNGLLERLKLTMIELQAYTVSDFAATLENFRSEFETKSVRWEIIFNFFDSLCVTIADIVKQFSATAHLGNAPASGAPGTGSSVPHQAILVLCRLCIDLEASGVGTVVRIADELFPMSSANQKRTILPLDEMHKQLRTSSQQLIAAYVEAQGLLLSQMIRKSVETRDWLSTPEPRNVRPVMKRVVEDLTALDIEVGQLFEEERARSSESSRKAHSTTGRSMVSGSAASGPDRRFVSPTSFENSLMSNIQKLFSERIEIFGAVDFTKNSIVTGIFKITLKASARLRTFNKFGLQQIQVDTHYLRLNLWHLITDENLLNSLLDEVVTSTSTRCVEVVLMEHSVLDLICRRS</sequence>
<keyword evidence="3" id="KW-0175">Coiled coil</keyword>
<dbReference type="GO" id="GO:0016020">
    <property type="term" value="C:membrane"/>
    <property type="evidence" value="ECO:0007669"/>
    <property type="project" value="TreeGrafter"/>
</dbReference>
<evidence type="ECO:0000313" key="7">
    <source>
        <dbReference type="Proteomes" id="UP000008743"/>
    </source>
</evidence>
<feature type="compositionally biased region" description="Low complexity" evidence="4">
    <location>
        <begin position="440"/>
        <end position="454"/>
    </location>
</feature>
<dbReference type="InterPro" id="IPR039481">
    <property type="entry name" value="EXOC2/Sec5_N_dom"/>
</dbReference>
<reference evidence="7" key="1">
    <citation type="submission" date="2011-02" db="EMBL/GenBank/DDBJ databases">
        <title>The Genome Sequence of Capsaspora owczarzaki ATCC 30864.</title>
        <authorList>
            <person name="Russ C."/>
            <person name="Cuomo C."/>
            <person name="Burger G."/>
            <person name="Gray M.W."/>
            <person name="Holland P.W.H."/>
            <person name="King N."/>
            <person name="Lang F.B.F."/>
            <person name="Roger A.J."/>
            <person name="Ruiz-Trillo I."/>
            <person name="Young S.K."/>
            <person name="Zeng Q."/>
            <person name="Gargeya S."/>
            <person name="Alvarado L."/>
            <person name="Berlin A."/>
            <person name="Chapman S.B."/>
            <person name="Chen Z."/>
            <person name="Freedman E."/>
            <person name="Gellesch M."/>
            <person name="Goldberg J."/>
            <person name="Griggs A."/>
            <person name="Gujja S."/>
            <person name="Heilman E."/>
            <person name="Heiman D."/>
            <person name="Howarth C."/>
            <person name="Mehta T."/>
            <person name="Neiman D."/>
            <person name="Pearson M."/>
            <person name="Roberts A."/>
            <person name="Saif S."/>
            <person name="Shea T."/>
            <person name="Shenoy N."/>
            <person name="Sisk P."/>
            <person name="Stolte C."/>
            <person name="Sykes S."/>
            <person name="White J."/>
            <person name="Yandava C."/>
            <person name="Haas B."/>
            <person name="Nusbaum C."/>
            <person name="Birren B."/>
        </authorList>
    </citation>
    <scope>NUCLEOTIDE SEQUENCE</scope>
    <source>
        <strain evidence="7">ATCC 30864</strain>
    </source>
</reference>
<feature type="domain" description="Exocyst complex component EXOC2/Sec5 N-terminal" evidence="5">
    <location>
        <begin position="192"/>
        <end position="420"/>
    </location>
</feature>
<feature type="region of interest" description="Disordered" evidence="4">
    <location>
        <begin position="644"/>
        <end position="676"/>
    </location>
</feature>
<dbReference type="GO" id="GO:0000938">
    <property type="term" value="C:GARP complex"/>
    <property type="evidence" value="ECO:0007669"/>
    <property type="project" value="TreeGrafter"/>
</dbReference>
<dbReference type="GO" id="GO:0042147">
    <property type="term" value="P:retrograde transport, endosome to Golgi"/>
    <property type="evidence" value="ECO:0007669"/>
    <property type="project" value="TreeGrafter"/>
</dbReference>
<gene>
    <name evidence="6" type="ORF">CAOG_001004</name>
</gene>
<name>A0A0D2X0S3_CAPO3</name>
<dbReference type="GO" id="GO:0048193">
    <property type="term" value="P:Golgi vesicle transport"/>
    <property type="evidence" value="ECO:0007669"/>
    <property type="project" value="TreeGrafter"/>
</dbReference>
<dbReference type="GO" id="GO:0007030">
    <property type="term" value="P:Golgi organization"/>
    <property type="evidence" value="ECO:0007669"/>
    <property type="project" value="TreeGrafter"/>
</dbReference>
<protein>
    <recommendedName>
        <fullName evidence="5">Exocyst complex component EXOC2/Sec5 N-terminal domain-containing protein</fullName>
    </recommendedName>
</protein>
<dbReference type="Proteomes" id="UP000008743">
    <property type="component" value="Unassembled WGS sequence"/>
</dbReference>
<dbReference type="GO" id="GO:0007041">
    <property type="term" value="P:lysosomal transport"/>
    <property type="evidence" value="ECO:0007669"/>
    <property type="project" value="TreeGrafter"/>
</dbReference>
<evidence type="ECO:0000256" key="3">
    <source>
        <dbReference type="SAM" id="Coils"/>
    </source>
</evidence>
<dbReference type="eggNOG" id="KOG2346">
    <property type="taxonomic scope" value="Eukaryota"/>
</dbReference>
<organism evidence="6 7">
    <name type="scientific">Capsaspora owczarzaki (strain ATCC 30864)</name>
    <dbReference type="NCBI Taxonomy" id="595528"/>
    <lineage>
        <taxon>Eukaryota</taxon>
        <taxon>Filasterea</taxon>
        <taxon>Capsaspora</taxon>
    </lineage>
</organism>
<feature type="compositionally biased region" description="Low complexity" evidence="4">
    <location>
        <begin position="89"/>
        <end position="124"/>
    </location>
</feature>
<keyword evidence="2" id="KW-0813">Transport</keyword>
<dbReference type="EMBL" id="KE346360">
    <property type="protein sequence ID" value="KJE89559.1"/>
    <property type="molecule type" value="Genomic_DNA"/>
</dbReference>
<dbReference type="PANTHER" id="PTHR15954:SF4">
    <property type="entry name" value="VACUOLAR PROTEIN SORTING-ASSOCIATED PROTEIN 51 HOMOLOG"/>
    <property type="match status" value="1"/>
</dbReference>
<dbReference type="InParanoid" id="A0A0D2X0S3"/>
<dbReference type="PANTHER" id="PTHR15954">
    <property type="entry name" value="VACUOLAR PROTEIN SORTING-ASSOCIATED PROTEIN 51 HOMOLOG"/>
    <property type="match status" value="1"/>
</dbReference>
<feature type="region of interest" description="Disordered" evidence="4">
    <location>
        <begin position="82"/>
        <end position="197"/>
    </location>
</feature>
<evidence type="ECO:0000256" key="4">
    <source>
        <dbReference type="SAM" id="MobiDB-lite"/>
    </source>
</evidence>
<dbReference type="InterPro" id="IPR014812">
    <property type="entry name" value="Vps51"/>
</dbReference>
<keyword evidence="7" id="KW-1185">Reference proteome</keyword>
<feature type="compositionally biased region" description="Basic and acidic residues" evidence="4">
    <location>
        <begin position="10"/>
        <end position="19"/>
    </location>
</feature>
<dbReference type="GO" id="GO:0005829">
    <property type="term" value="C:cytosol"/>
    <property type="evidence" value="ECO:0007669"/>
    <property type="project" value="GOC"/>
</dbReference>
<dbReference type="GO" id="GO:0032456">
    <property type="term" value="P:endocytic recycling"/>
    <property type="evidence" value="ECO:0007669"/>
    <property type="project" value="TreeGrafter"/>
</dbReference>
<feature type="compositionally biased region" description="Low complexity" evidence="4">
    <location>
        <begin position="36"/>
        <end position="45"/>
    </location>
</feature>
<feature type="region of interest" description="Disordered" evidence="4">
    <location>
        <begin position="891"/>
        <end position="920"/>
    </location>
</feature>
<evidence type="ECO:0000259" key="5">
    <source>
        <dbReference type="Pfam" id="PF15469"/>
    </source>
</evidence>
<accession>A0A0D2X0S3</accession>
<dbReference type="GO" id="GO:1990745">
    <property type="term" value="C:EARP complex"/>
    <property type="evidence" value="ECO:0007669"/>
    <property type="project" value="TreeGrafter"/>
</dbReference>
<feature type="compositionally biased region" description="Low complexity" evidence="4">
    <location>
        <begin position="132"/>
        <end position="141"/>
    </location>
</feature>
<dbReference type="Pfam" id="PF15469">
    <property type="entry name" value="Sec5"/>
    <property type="match status" value="1"/>
</dbReference>
<feature type="compositionally biased region" description="Gly residues" evidence="4">
    <location>
        <begin position="164"/>
        <end position="174"/>
    </location>
</feature>
<dbReference type="OrthoDB" id="203678at2759"/>
<dbReference type="PhylomeDB" id="A0A0D2X0S3"/>
<feature type="compositionally biased region" description="Polar residues" evidence="4">
    <location>
        <begin position="902"/>
        <end position="913"/>
    </location>
</feature>
<feature type="coiled-coil region" evidence="3">
    <location>
        <begin position="245"/>
        <end position="279"/>
    </location>
</feature>
<evidence type="ECO:0000256" key="2">
    <source>
        <dbReference type="ARBA" id="ARBA00022448"/>
    </source>
</evidence>
<comment type="similarity">
    <text evidence="1">Belongs to the VPS51 family.</text>
</comment>
<feature type="region of interest" description="Disordered" evidence="4">
    <location>
        <begin position="418"/>
        <end position="466"/>
    </location>
</feature>
<proteinExistence type="inferred from homology"/>
<evidence type="ECO:0000256" key="1">
    <source>
        <dbReference type="ARBA" id="ARBA00006080"/>
    </source>
</evidence>